<dbReference type="Proteomes" id="UP000250043">
    <property type="component" value="Unassembled WGS sequence"/>
</dbReference>
<dbReference type="SMART" id="SM00822">
    <property type="entry name" value="PKS_KR"/>
    <property type="match status" value="1"/>
</dbReference>
<evidence type="ECO:0000256" key="4">
    <source>
        <dbReference type="RuleBase" id="RU000363"/>
    </source>
</evidence>
<dbReference type="Pfam" id="PF00106">
    <property type="entry name" value="adh_short"/>
    <property type="match status" value="1"/>
</dbReference>
<dbReference type="PANTHER" id="PTHR43008:SF8">
    <property type="entry name" value="BENZIL REDUCTASE ((S)-BENZOIN FORMING) IRC24"/>
    <property type="match status" value="1"/>
</dbReference>
<dbReference type="AlphaFoldDB" id="A0A8E2DR17"/>
<evidence type="ECO:0000256" key="1">
    <source>
        <dbReference type="ARBA" id="ARBA00006484"/>
    </source>
</evidence>
<organism evidence="6 7">
    <name type="scientific">Obba rivulosa</name>
    <dbReference type="NCBI Taxonomy" id="1052685"/>
    <lineage>
        <taxon>Eukaryota</taxon>
        <taxon>Fungi</taxon>
        <taxon>Dikarya</taxon>
        <taxon>Basidiomycota</taxon>
        <taxon>Agaricomycotina</taxon>
        <taxon>Agaricomycetes</taxon>
        <taxon>Polyporales</taxon>
        <taxon>Gelatoporiaceae</taxon>
        <taxon>Obba</taxon>
    </lineage>
</organism>
<dbReference type="Gene3D" id="3.40.50.720">
    <property type="entry name" value="NAD(P)-binding Rossmann-like Domain"/>
    <property type="match status" value="1"/>
</dbReference>
<dbReference type="OrthoDB" id="9876299at2759"/>
<gene>
    <name evidence="6" type="ORF">OBBRIDRAFT_198442</name>
</gene>
<proteinExistence type="inferred from homology"/>
<dbReference type="FunFam" id="3.40.50.720:FF:000281">
    <property type="entry name" value="Uncharacterized oxidoreductase YIR035C"/>
    <property type="match status" value="1"/>
</dbReference>
<dbReference type="PROSITE" id="PS00061">
    <property type="entry name" value="ADH_SHORT"/>
    <property type="match status" value="1"/>
</dbReference>
<dbReference type="InterPro" id="IPR002347">
    <property type="entry name" value="SDR_fam"/>
</dbReference>
<protein>
    <submittedName>
        <fullName evidence="6">Short-chain dehydrogenase</fullName>
    </submittedName>
</protein>
<comment type="similarity">
    <text evidence="1 4">Belongs to the short-chain dehydrogenases/reductases (SDR) family.</text>
</comment>
<evidence type="ECO:0000256" key="2">
    <source>
        <dbReference type="ARBA" id="ARBA00022857"/>
    </source>
</evidence>
<dbReference type="GO" id="GO:0050664">
    <property type="term" value="F:oxidoreductase activity, acting on NAD(P)H, oxygen as acceptor"/>
    <property type="evidence" value="ECO:0007669"/>
    <property type="project" value="TreeGrafter"/>
</dbReference>
<dbReference type="PANTHER" id="PTHR43008">
    <property type="entry name" value="BENZIL REDUCTASE"/>
    <property type="match status" value="1"/>
</dbReference>
<dbReference type="InterPro" id="IPR036291">
    <property type="entry name" value="NAD(P)-bd_dom_sf"/>
</dbReference>
<evidence type="ECO:0000313" key="6">
    <source>
        <dbReference type="EMBL" id="OCH94141.1"/>
    </source>
</evidence>
<dbReference type="PRINTS" id="PR00081">
    <property type="entry name" value="GDHRDH"/>
</dbReference>
<evidence type="ECO:0000313" key="7">
    <source>
        <dbReference type="Proteomes" id="UP000250043"/>
    </source>
</evidence>
<keyword evidence="7" id="KW-1185">Reference proteome</keyword>
<evidence type="ECO:0000259" key="5">
    <source>
        <dbReference type="SMART" id="SM00822"/>
    </source>
</evidence>
<keyword evidence="3" id="KW-0560">Oxidoreductase</keyword>
<name>A0A8E2DR17_9APHY</name>
<dbReference type="InterPro" id="IPR020904">
    <property type="entry name" value="Sc_DH/Rdtase_CS"/>
</dbReference>
<accession>A0A8E2DR17</accession>
<dbReference type="PRINTS" id="PR00080">
    <property type="entry name" value="SDRFAMILY"/>
</dbReference>
<reference evidence="6 7" key="1">
    <citation type="submission" date="2016-07" db="EMBL/GenBank/DDBJ databases">
        <title>Draft genome of the white-rot fungus Obba rivulosa 3A-2.</title>
        <authorList>
            <consortium name="DOE Joint Genome Institute"/>
            <person name="Miettinen O."/>
            <person name="Riley R."/>
            <person name="Acob R."/>
            <person name="Barry K."/>
            <person name="Cullen D."/>
            <person name="De Vries R."/>
            <person name="Hainaut M."/>
            <person name="Hatakka A."/>
            <person name="Henrissat B."/>
            <person name="Hilden K."/>
            <person name="Kuo R."/>
            <person name="Labutti K."/>
            <person name="Lipzen A."/>
            <person name="Makela M.R."/>
            <person name="Sandor L."/>
            <person name="Spatafora J.W."/>
            <person name="Grigoriev I.V."/>
            <person name="Hibbett D.S."/>
        </authorList>
    </citation>
    <scope>NUCLEOTIDE SEQUENCE [LARGE SCALE GENOMIC DNA]</scope>
    <source>
        <strain evidence="6 7">3A-2</strain>
    </source>
</reference>
<keyword evidence="2" id="KW-0521">NADP</keyword>
<feature type="domain" description="Ketoreductase" evidence="5">
    <location>
        <begin position="8"/>
        <end position="193"/>
    </location>
</feature>
<evidence type="ECO:0000256" key="3">
    <source>
        <dbReference type="ARBA" id="ARBA00023002"/>
    </source>
</evidence>
<dbReference type="SUPFAM" id="SSF51735">
    <property type="entry name" value="NAD(P)-binding Rossmann-fold domains"/>
    <property type="match status" value="1"/>
</dbReference>
<dbReference type="InterPro" id="IPR057326">
    <property type="entry name" value="KR_dom"/>
</dbReference>
<dbReference type="EMBL" id="KV722347">
    <property type="protein sequence ID" value="OCH94141.1"/>
    <property type="molecule type" value="Genomic_DNA"/>
</dbReference>
<sequence length="261" mass="28011">MSVMARKAVVFVTGASRGIGLAITKLLLTDFRANVVTLSRSKTPELVSLQEAHSESLMNLQGSVTDEAVVKDAVATALTHFKHLDGLILNAGQLEPMGKITSPDVPLDAWKQHFDVNFFSLITTIRAAIPALRISELGGRIVFISSGAATGGTYAWGPYNASKAAMNSLCRTLAQEEPDVTSVALRPGVVDTPMQQLLRSAGAAHMRDQDHKKFTTLAEEGKLVKPEESGHVAAALSLKAPKSLSGQFVSWDSEECKPFRK</sequence>